<dbReference type="AlphaFoldDB" id="A0A4Y7ITE4"/>
<organism evidence="1 2">
    <name type="scientific">Papaver somniferum</name>
    <name type="common">Opium poppy</name>
    <dbReference type="NCBI Taxonomy" id="3469"/>
    <lineage>
        <taxon>Eukaryota</taxon>
        <taxon>Viridiplantae</taxon>
        <taxon>Streptophyta</taxon>
        <taxon>Embryophyta</taxon>
        <taxon>Tracheophyta</taxon>
        <taxon>Spermatophyta</taxon>
        <taxon>Magnoliopsida</taxon>
        <taxon>Ranunculales</taxon>
        <taxon>Papaveraceae</taxon>
        <taxon>Papaveroideae</taxon>
        <taxon>Papaver</taxon>
    </lineage>
</organism>
<evidence type="ECO:0000313" key="2">
    <source>
        <dbReference type="Proteomes" id="UP000316621"/>
    </source>
</evidence>
<dbReference type="EMBL" id="CM010716">
    <property type="protein sequence ID" value="RZC52144.1"/>
    <property type="molecule type" value="Genomic_DNA"/>
</dbReference>
<proteinExistence type="predicted"/>
<dbReference type="Gramene" id="RZC52144">
    <property type="protein sequence ID" value="RZC52144"/>
    <property type="gene ID" value="C5167_020570"/>
</dbReference>
<gene>
    <name evidence="1" type="ORF">C5167_020570</name>
</gene>
<keyword evidence="2" id="KW-1185">Reference proteome</keyword>
<name>A0A4Y7ITE4_PAPSO</name>
<protein>
    <submittedName>
        <fullName evidence="1">Uncharacterized protein</fullName>
    </submittedName>
</protein>
<reference evidence="1 2" key="1">
    <citation type="journal article" date="2018" name="Science">
        <title>The opium poppy genome and morphinan production.</title>
        <authorList>
            <person name="Guo L."/>
            <person name="Winzer T."/>
            <person name="Yang X."/>
            <person name="Li Y."/>
            <person name="Ning Z."/>
            <person name="He Z."/>
            <person name="Teodor R."/>
            <person name="Lu Y."/>
            <person name="Bowser T.A."/>
            <person name="Graham I.A."/>
            <person name="Ye K."/>
        </authorList>
    </citation>
    <scope>NUCLEOTIDE SEQUENCE [LARGE SCALE GENOMIC DNA]</scope>
    <source>
        <strain evidence="2">cv. HN1</strain>
        <tissue evidence="1">Leaves</tissue>
    </source>
</reference>
<sequence>MKSEGKSEKVELWSAIAGGENFIDDSCVDPSDCYGMLNYLFPLLLGLKKSMMKWKGSSKVEVEKRRKLRSLLRNWV</sequence>
<accession>A0A4Y7ITE4</accession>
<evidence type="ECO:0000313" key="1">
    <source>
        <dbReference type="EMBL" id="RZC52144.1"/>
    </source>
</evidence>
<dbReference type="Proteomes" id="UP000316621">
    <property type="component" value="Chromosome 2"/>
</dbReference>